<proteinExistence type="predicted"/>
<dbReference type="InterPro" id="IPR035069">
    <property type="entry name" value="TTHA1013/TTHA0281-like"/>
</dbReference>
<dbReference type="Gene3D" id="3.30.160.250">
    <property type="match status" value="1"/>
</dbReference>
<dbReference type="InterPro" id="IPR010985">
    <property type="entry name" value="Ribbon_hlx_hlx"/>
</dbReference>
<sequence length="132" mass="15110">MLYPVYIHAGDENHYHGVTFPDFPGCFSGAGTWEDLPVNIQEAVEVHFEGKDMEIPEPTPLEKLIANPEYQEGAWMMADIDLGRIRSKFVRINISLPDYLVRRIDEYTKGQHLSRSGFIAKAVELLMQDSKR</sequence>
<reference evidence="2 3" key="1">
    <citation type="submission" date="2014-07" db="EMBL/GenBank/DDBJ databases">
        <title>Comparative analysis of Nitrosococcus oceani genome inventories of strains from Pacific and Atlantic gyres.</title>
        <authorList>
            <person name="Lim C.K."/>
            <person name="Wang L."/>
            <person name="Sayavedra-Soto L.A."/>
            <person name="Klotz M.G."/>
        </authorList>
    </citation>
    <scope>NUCLEOTIDE SEQUENCE [LARGE SCALE GENOMIC DNA]</scope>
    <source>
        <strain evidence="2 3">C-27</strain>
    </source>
</reference>
<dbReference type="OrthoDB" id="9807959at2"/>
<dbReference type="HOGENOM" id="CLU_114047_1_1_6"/>
<protein>
    <recommendedName>
        <fullName evidence="1">HicB-like antitoxin of toxin-antitoxin system domain-containing protein</fullName>
    </recommendedName>
</protein>
<dbReference type="InterPro" id="IPR013321">
    <property type="entry name" value="Arc_rbn_hlx_hlx"/>
</dbReference>
<evidence type="ECO:0000313" key="2">
    <source>
        <dbReference type="EMBL" id="KFI19949.1"/>
    </source>
</evidence>
<comment type="caution">
    <text evidence="2">The sequence shown here is derived from an EMBL/GenBank/DDBJ whole genome shotgun (WGS) entry which is preliminary data.</text>
</comment>
<dbReference type="SUPFAM" id="SSF47598">
    <property type="entry name" value="Ribbon-helix-helix"/>
    <property type="match status" value="1"/>
</dbReference>
<feature type="domain" description="HicB-like antitoxin of toxin-antitoxin system" evidence="1">
    <location>
        <begin position="3"/>
        <end position="122"/>
    </location>
</feature>
<dbReference type="CDD" id="cd22231">
    <property type="entry name" value="RHH_NikR_HicB-like"/>
    <property type="match status" value="1"/>
</dbReference>
<dbReference type="Gene3D" id="1.10.1220.10">
    <property type="entry name" value="Met repressor-like"/>
    <property type="match status" value="1"/>
</dbReference>
<name>A0A0E2Z374_9GAMM</name>
<evidence type="ECO:0000259" key="1">
    <source>
        <dbReference type="Pfam" id="PF15919"/>
    </source>
</evidence>
<dbReference type="GO" id="GO:0006355">
    <property type="term" value="P:regulation of DNA-templated transcription"/>
    <property type="evidence" value="ECO:0007669"/>
    <property type="project" value="InterPro"/>
</dbReference>
<dbReference type="EMBL" id="JPGN01000034">
    <property type="protein sequence ID" value="KFI19949.1"/>
    <property type="molecule type" value="Genomic_DNA"/>
</dbReference>
<evidence type="ECO:0000313" key="3">
    <source>
        <dbReference type="Proteomes" id="UP000028839"/>
    </source>
</evidence>
<dbReference type="InterPro" id="IPR031807">
    <property type="entry name" value="HicB-like"/>
</dbReference>
<accession>A0A0E2Z374</accession>
<gene>
    <name evidence="2" type="ORF">IB75_06020</name>
</gene>
<dbReference type="SUPFAM" id="SSF143100">
    <property type="entry name" value="TTHA1013/TTHA0281-like"/>
    <property type="match status" value="1"/>
</dbReference>
<dbReference type="AlphaFoldDB" id="A0A0E2Z374"/>
<organism evidence="2 3">
    <name type="scientific">Nitrosococcus oceani C-27</name>
    <dbReference type="NCBI Taxonomy" id="314279"/>
    <lineage>
        <taxon>Bacteria</taxon>
        <taxon>Pseudomonadati</taxon>
        <taxon>Pseudomonadota</taxon>
        <taxon>Gammaproteobacteria</taxon>
        <taxon>Chromatiales</taxon>
        <taxon>Chromatiaceae</taxon>
        <taxon>Nitrosococcus</taxon>
    </lineage>
</organism>
<dbReference type="Pfam" id="PF15919">
    <property type="entry name" value="HicB_lk_antitox"/>
    <property type="match status" value="1"/>
</dbReference>
<dbReference type="Proteomes" id="UP000028839">
    <property type="component" value="Unassembled WGS sequence"/>
</dbReference>